<evidence type="ECO:0000259" key="4">
    <source>
        <dbReference type="PROSITE" id="PS51843"/>
    </source>
</evidence>
<dbReference type="PANTHER" id="PTHR46011:SF6">
    <property type="entry name" value="HIGH ZINC ACTIVATED NUCLEAR RECEPTOR PROTEIN"/>
    <property type="match status" value="1"/>
</dbReference>
<dbReference type="InterPro" id="IPR000536">
    <property type="entry name" value="Nucl_hrmn_rcpt_lig-bd"/>
</dbReference>
<feature type="domain" description="NR LBD" evidence="4">
    <location>
        <begin position="11"/>
        <end position="258"/>
    </location>
</feature>
<keyword evidence="2" id="KW-0804">Transcription</keyword>
<dbReference type="PROSITE" id="PS51843">
    <property type="entry name" value="NR_LBD"/>
    <property type="match status" value="1"/>
</dbReference>
<dbReference type="SMART" id="SM00430">
    <property type="entry name" value="HOLI"/>
    <property type="match status" value="1"/>
</dbReference>
<dbReference type="Pfam" id="PF00104">
    <property type="entry name" value="Hormone_recep"/>
    <property type="match status" value="1"/>
</dbReference>
<reference evidence="6" key="1">
    <citation type="submission" date="2022-11" db="UniProtKB">
        <authorList>
            <consortium name="WormBaseParasite"/>
        </authorList>
    </citation>
    <scope>IDENTIFICATION</scope>
</reference>
<accession>A0A914PWC6</accession>
<keyword evidence="1" id="KW-0805">Transcription regulation</keyword>
<protein>
    <submittedName>
        <fullName evidence="6">NR LBD domain-containing protein</fullName>
    </submittedName>
</protein>
<sequence>MVEGYRKFRNMRKSSYSLLIGGTNFTTWIPEYIPESNYSNAKNCVQIVQSLAYDMVMEYFEPFSTLSSQDQKTVFANFLMFFGNTEKLYNTCKAFGKMPDNDKIILSDGGYGKLGEISKCYTNSADVNGDPEELAKIFSTSMTYSVKVIVPAMMKAEIDDYGMTAIYAISLFNDLLTDITIESREILKKAKEETIKDLHAYFCKKGLSDVELTLAVSRVLLLLPTLEQYVKRIRENYHILDVFHMIDLPNFYKHVSIN</sequence>
<evidence type="ECO:0000256" key="2">
    <source>
        <dbReference type="ARBA" id="ARBA00023163"/>
    </source>
</evidence>
<dbReference type="GO" id="GO:0003700">
    <property type="term" value="F:DNA-binding transcription factor activity"/>
    <property type="evidence" value="ECO:0007669"/>
    <property type="project" value="TreeGrafter"/>
</dbReference>
<dbReference type="InterPro" id="IPR035500">
    <property type="entry name" value="NHR-like_dom_sf"/>
</dbReference>
<dbReference type="Proteomes" id="UP000887578">
    <property type="component" value="Unplaced"/>
</dbReference>
<dbReference type="Gene3D" id="1.10.565.10">
    <property type="entry name" value="Retinoid X Receptor"/>
    <property type="match status" value="1"/>
</dbReference>
<organism evidence="5 6">
    <name type="scientific">Panagrolaimus davidi</name>
    <dbReference type="NCBI Taxonomy" id="227884"/>
    <lineage>
        <taxon>Eukaryota</taxon>
        <taxon>Metazoa</taxon>
        <taxon>Ecdysozoa</taxon>
        <taxon>Nematoda</taxon>
        <taxon>Chromadorea</taxon>
        <taxon>Rhabditida</taxon>
        <taxon>Tylenchina</taxon>
        <taxon>Panagrolaimomorpha</taxon>
        <taxon>Panagrolaimoidea</taxon>
        <taxon>Panagrolaimidae</taxon>
        <taxon>Panagrolaimus</taxon>
    </lineage>
</organism>
<dbReference type="PANTHER" id="PTHR46011">
    <property type="entry name" value="NUCLEAR HORMONE RECEPTOR FAMILY MEMBER NHR-86-RELATED"/>
    <property type="match status" value="1"/>
</dbReference>
<keyword evidence="3" id="KW-0675">Receptor</keyword>
<dbReference type="GO" id="GO:0005634">
    <property type="term" value="C:nucleus"/>
    <property type="evidence" value="ECO:0007669"/>
    <property type="project" value="TreeGrafter"/>
</dbReference>
<dbReference type="AlphaFoldDB" id="A0A914PWC6"/>
<dbReference type="WBParaSite" id="PDA_v2.g2309.t1">
    <property type="protein sequence ID" value="PDA_v2.g2309.t1"/>
    <property type="gene ID" value="PDA_v2.g2309"/>
</dbReference>
<name>A0A914PWC6_9BILA</name>
<proteinExistence type="predicted"/>
<evidence type="ECO:0000313" key="5">
    <source>
        <dbReference type="Proteomes" id="UP000887578"/>
    </source>
</evidence>
<evidence type="ECO:0000313" key="6">
    <source>
        <dbReference type="WBParaSite" id="PDA_v2.g2309.t1"/>
    </source>
</evidence>
<keyword evidence="5" id="KW-1185">Reference proteome</keyword>
<evidence type="ECO:0000256" key="3">
    <source>
        <dbReference type="ARBA" id="ARBA00023170"/>
    </source>
</evidence>
<evidence type="ECO:0000256" key="1">
    <source>
        <dbReference type="ARBA" id="ARBA00023015"/>
    </source>
</evidence>
<dbReference type="SUPFAM" id="SSF48508">
    <property type="entry name" value="Nuclear receptor ligand-binding domain"/>
    <property type="match status" value="1"/>
</dbReference>